<dbReference type="RefSeq" id="WP_169939661.1">
    <property type="nucleotide sequence ID" value="NZ_CP048833.1"/>
</dbReference>
<dbReference type="InterPro" id="IPR040511">
    <property type="entry name" value="AGS_C"/>
</dbReference>
<accession>A0A7Z3BNH7</accession>
<protein>
    <recommendedName>
        <fullName evidence="1">Adenylyl/Guanylyl and SMODS C-terminal sensor domain-containing protein</fullName>
    </recommendedName>
</protein>
<evidence type="ECO:0000313" key="2">
    <source>
        <dbReference type="EMBL" id="QJP10016.1"/>
    </source>
</evidence>
<reference evidence="2 3" key="1">
    <citation type="submission" date="2020-02" db="EMBL/GenBank/DDBJ databases">
        <title>Complete genome sequence of Pseudomonas multiresinivorans ORNL1.</title>
        <authorList>
            <person name="Podar M."/>
        </authorList>
    </citation>
    <scope>NUCLEOTIDE SEQUENCE [LARGE SCALE GENOMIC DNA]</scope>
    <source>
        <strain evidence="3">populi</strain>
    </source>
</reference>
<gene>
    <name evidence="2" type="ORF">G4G71_19750</name>
</gene>
<keyword evidence="3" id="KW-1185">Reference proteome</keyword>
<dbReference type="Pfam" id="PF18134">
    <property type="entry name" value="AGS_C"/>
    <property type="match status" value="1"/>
</dbReference>
<evidence type="ECO:0000313" key="3">
    <source>
        <dbReference type="Proteomes" id="UP000502549"/>
    </source>
</evidence>
<dbReference type="Proteomes" id="UP000502549">
    <property type="component" value="Chromosome"/>
</dbReference>
<dbReference type="EMBL" id="CP048833">
    <property type="protein sequence ID" value="QJP10016.1"/>
    <property type="molecule type" value="Genomic_DNA"/>
</dbReference>
<proteinExistence type="predicted"/>
<organism evidence="2 3">
    <name type="scientific">Pseudomonas multiresinivorans</name>
    <dbReference type="NCBI Taxonomy" id="95301"/>
    <lineage>
        <taxon>Bacteria</taxon>
        <taxon>Pseudomonadati</taxon>
        <taxon>Pseudomonadota</taxon>
        <taxon>Gammaproteobacteria</taxon>
        <taxon>Pseudomonadales</taxon>
        <taxon>Pseudomonadaceae</taxon>
        <taxon>Pseudomonas</taxon>
    </lineage>
</organism>
<dbReference type="AlphaFoldDB" id="A0A7Z3BNH7"/>
<sequence>MRGNFEGVESSKSNLQWSENALYPGSHTMQCFIVKHGECVAKSEPFVVNIA</sequence>
<dbReference type="KEGG" id="pmui:G4G71_19750"/>
<name>A0A7Z3BNH7_9PSED</name>
<evidence type="ECO:0000259" key="1">
    <source>
        <dbReference type="Pfam" id="PF18134"/>
    </source>
</evidence>
<feature type="domain" description="Adenylyl/Guanylyl and SMODS C-terminal sensor" evidence="1">
    <location>
        <begin position="8"/>
        <end position="50"/>
    </location>
</feature>